<accession>A0A0C1ZP39</accession>
<keyword evidence="1" id="KW-0175">Coiled coil</keyword>
<sequence length="889" mass="102015">MAIKGKKQDGRSTDLTFSWMLTTLGAEWQQWQELAAEWMAIQITSTDRKRKALVEFFETYLLECAPYAAGDVSLFFTGYKGHYCNSEEFQKALTQQGLSDYRSLADYINISVEFTNFVIEKVFSEEDDNGNLVPLVKNPLSRVKKQGKATETVRNPLPYRYIQDLRQILCPLPDKTELTVIEQNLKQGETLLPAYHYRDFKHWTWAQQQSGQGKRGGDGYWFEVAPELIDKTDPDCVWRTKEVTRKGESITLHQIWSPVKAMVIFIKLHLPLRTYQVRMLDSGEADTWRYEQGQWVLNTKHAFVLGNEKRPFGKGIFRRIHDTMTGLCSTGLYINTNKTADQNKDELERGYIISWQNEEVLYWLEKLRNWQEKYNPITKPTDCATLLKKHIGFKKSNKQQESMGEITFLFRDAAAKGEDKYKPVQDISPTFLWYRLLLALENHLAEQGNALDNGERLKLVVDYPEGTPERNKVATLFPLHCLRVSLITAYTMDTQLPLPVISKLLAGHTRLLMTIYYNKITPSVMAEKMDEAHGELDAKSKQSVRNFLKDASMEQIQCKMVYHSDDSIQAVLANRNPIGWEERSCGLCLVGGNTVKSDEVSTLGGCWNGGELIKDSKTAANRVYASVPHGSENCIRCRWFITEARYLPALNAHFNQLSYKAHQAANLSVEIEGELEALKDEQFFCEDQGKPFIKHDELQALQRRYEKQQVEADEYAKDWIACFELINKIIRVEETRNEDDSKDKLIAVGSEQDVSHALKFIETDSELLHLSLLCDDAEFFPDLQDELRKTPAIQKRSMQLSRVLMKKGFEPIFMEMDDKQQLIAANAMLRQMAKIADPDDKLEGYRKVANYIEAGEYLTDNKLLSQGIHALTDKAINLDGIALPNLLED</sequence>
<dbReference type="EMBL" id="JPRD01000005">
    <property type="protein sequence ID" value="KIF54776.1"/>
    <property type="molecule type" value="Genomic_DNA"/>
</dbReference>
<dbReference type="RefSeq" id="WP_020196413.1">
    <property type="nucleotide sequence ID" value="NZ_BAOH01000052.1"/>
</dbReference>
<proteinExistence type="predicted"/>
<dbReference type="Proteomes" id="UP000031586">
    <property type="component" value="Unassembled WGS sequence"/>
</dbReference>
<evidence type="ECO:0000313" key="3">
    <source>
        <dbReference type="Proteomes" id="UP000031586"/>
    </source>
</evidence>
<evidence type="ECO:0000256" key="1">
    <source>
        <dbReference type="SAM" id="Coils"/>
    </source>
</evidence>
<protein>
    <submittedName>
        <fullName evidence="2">Integrase</fullName>
    </submittedName>
</protein>
<name>A0A0C1ZP39_9VIBR</name>
<dbReference type="InterPro" id="IPR024965">
    <property type="entry name" value="Putative_integrase"/>
</dbReference>
<organism evidence="2 3">
    <name type="scientific">Vibrio owensii CAIM 1854 = LMG 25443</name>
    <dbReference type="NCBI Taxonomy" id="1229493"/>
    <lineage>
        <taxon>Bacteria</taxon>
        <taxon>Pseudomonadati</taxon>
        <taxon>Pseudomonadota</taxon>
        <taxon>Gammaproteobacteria</taxon>
        <taxon>Vibrionales</taxon>
        <taxon>Vibrionaceae</taxon>
        <taxon>Vibrio</taxon>
    </lineage>
</organism>
<dbReference type="AlphaFoldDB" id="A0A0C1ZP39"/>
<dbReference type="PATRIC" id="fig|1229493.5.peg.4434"/>
<feature type="coiled-coil region" evidence="1">
    <location>
        <begin position="661"/>
        <end position="718"/>
    </location>
</feature>
<reference evidence="2 3" key="1">
    <citation type="submission" date="2014-07" db="EMBL/GenBank/DDBJ databases">
        <title>Unique and conserved regions in Vibrio harveyi and related species in comparison with the shrimp pathogen Vibrio harveyi CAIM 1792.</title>
        <authorList>
            <person name="Espinoza-Valles I."/>
            <person name="Vora G."/>
            <person name="Leekitcharoenphon P."/>
            <person name="Ussery D."/>
            <person name="Hoj L."/>
            <person name="Gomez-Gil B."/>
        </authorList>
    </citation>
    <scope>NUCLEOTIDE SEQUENCE [LARGE SCALE GENOMIC DNA]</scope>
    <source>
        <strain evidence="3">CAIM 1854 / LMG 25443</strain>
    </source>
</reference>
<dbReference type="Pfam" id="PF13009">
    <property type="entry name" value="Integrase_2"/>
    <property type="match status" value="2"/>
</dbReference>
<evidence type="ECO:0000313" key="2">
    <source>
        <dbReference type="EMBL" id="KIF54776.1"/>
    </source>
</evidence>
<gene>
    <name evidence="2" type="ORF">H735_02255</name>
</gene>
<comment type="caution">
    <text evidence="2">The sequence shown here is derived from an EMBL/GenBank/DDBJ whole genome shotgun (WGS) entry which is preliminary data.</text>
</comment>